<dbReference type="InterPro" id="IPR041581">
    <property type="entry name" value="Glyoxalase_6"/>
</dbReference>
<protein>
    <submittedName>
        <fullName evidence="2">VOC family protein</fullName>
    </submittedName>
</protein>
<dbReference type="Pfam" id="PF18029">
    <property type="entry name" value="Glyoxalase_6"/>
    <property type="match status" value="1"/>
</dbReference>
<accession>A0ABS7Q7N9</accession>
<organism evidence="2 3">
    <name type="scientific">Actinacidiphila acidipaludis</name>
    <dbReference type="NCBI Taxonomy" id="2873382"/>
    <lineage>
        <taxon>Bacteria</taxon>
        <taxon>Bacillati</taxon>
        <taxon>Actinomycetota</taxon>
        <taxon>Actinomycetes</taxon>
        <taxon>Kitasatosporales</taxon>
        <taxon>Streptomycetaceae</taxon>
        <taxon>Actinacidiphila</taxon>
    </lineage>
</organism>
<dbReference type="CDD" id="cd07247">
    <property type="entry name" value="SgaA_N_like"/>
    <property type="match status" value="2"/>
</dbReference>
<sequence>MSEVTTPYEPGTPCWVDLMVPDQQAALDFYRDLFGWQGEVGPEEFGGYSMCTLRGKPVAGIMQTPQMEGQPSPPPSWTTYFSSSDADATQAAVNAGGGKVIVPVADVGTIGRMLVAADPTGAVFGVWQPKDFGGAQIVNEPGALVWNQLHTPDADAASAFYRTALGLDSGPMPELPEFTGFQVKGRTIGSMQSMENLPEGTPPHWLVNFSVDDVDSTVDALVHAGGNVLAPAFDMDKVGRMAVLQDPQGAVFAIVALATAG</sequence>
<dbReference type="Gene3D" id="3.10.180.10">
    <property type="entry name" value="2,3-Dihydroxybiphenyl 1,2-Dioxygenase, domain 1"/>
    <property type="match status" value="2"/>
</dbReference>
<keyword evidence="3" id="KW-1185">Reference proteome</keyword>
<dbReference type="PANTHER" id="PTHR33993:SF14">
    <property type="entry name" value="GB|AAF24581.1"/>
    <property type="match status" value="1"/>
</dbReference>
<gene>
    <name evidence="2" type="ORF">K7862_16240</name>
</gene>
<dbReference type="Proteomes" id="UP000778578">
    <property type="component" value="Unassembled WGS sequence"/>
</dbReference>
<reference evidence="2 3" key="1">
    <citation type="submission" date="2021-08" db="EMBL/GenBank/DDBJ databases">
        <title>WGS of actinomycetes from Thailand.</title>
        <authorList>
            <person name="Thawai C."/>
        </authorList>
    </citation>
    <scope>NUCLEOTIDE SEQUENCE [LARGE SCALE GENOMIC DNA]</scope>
    <source>
        <strain evidence="2 3">PLK6-54</strain>
    </source>
</reference>
<dbReference type="Pfam" id="PF00903">
    <property type="entry name" value="Glyoxalase"/>
    <property type="match status" value="1"/>
</dbReference>
<dbReference type="SUPFAM" id="SSF54593">
    <property type="entry name" value="Glyoxalase/Bleomycin resistance protein/Dihydroxybiphenyl dioxygenase"/>
    <property type="match status" value="2"/>
</dbReference>
<feature type="domain" description="VOC" evidence="1">
    <location>
        <begin position="12"/>
        <end position="129"/>
    </location>
</feature>
<comment type="caution">
    <text evidence="2">The sequence shown here is derived from an EMBL/GenBank/DDBJ whole genome shotgun (WGS) entry which is preliminary data.</text>
</comment>
<dbReference type="InterPro" id="IPR037523">
    <property type="entry name" value="VOC_core"/>
</dbReference>
<evidence type="ECO:0000313" key="3">
    <source>
        <dbReference type="Proteomes" id="UP000778578"/>
    </source>
</evidence>
<proteinExistence type="predicted"/>
<name>A0ABS7Q7N9_9ACTN</name>
<dbReference type="InterPro" id="IPR004360">
    <property type="entry name" value="Glyas_Fos-R_dOase_dom"/>
</dbReference>
<dbReference type="PROSITE" id="PS51819">
    <property type="entry name" value="VOC"/>
    <property type="match status" value="2"/>
</dbReference>
<dbReference type="RefSeq" id="WP_222963311.1">
    <property type="nucleotide sequence ID" value="NZ_JAINZZ010000017.1"/>
</dbReference>
<feature type="domain" description="VOC" evidence="1">
    <location>
        <begin position="143"/>
        <end position="257"/>
    </location>
</feature>
<evidence type="ECO:0000259" key="1">
    <source>
        <dbReference type="PROSITE" id="PS51819"/>
    </source>
</evidence>
<dbReference type="EMBL" id="JAINZZ010000017">
    <property type="protein sequence ID" value="MBY8879175.1"/>
    <property type="molecule type" value="Genomic_DNA"/>
</dbReference>
<dbReference type="InterPro" id="IPR029068">
    <property type="entry name" value="Glyas_Bleomycin-R_OHBP_Dase"/>
</dbReference>
<evidence type="ECO:0000313" key="2">
    <source>
        <dbReference type="EMBL" id="MBY8879175.1"/>
    </source>
</evidence>
<dbReference type="PANTHER" id="PTHR33993">
    <property type="entry name" value="GLYOXALASE-RELATED"/>
    <property type="match status" value="1"/>
</dbReference>
<dbReference type="InterPro" id="IPR052164">
    <property type="entry name" value="Anthracycline_SecMetBiosynth"/>
</dbReference>